<evidence type="ECO:0000259" key="9">
    <source>
        <dbReference type="PROSITE" id="PS50928"/>
    </source>
</evidence>
<feature type="transmembrane region" description="Helical" evidence="7">
    <location>
        <begin position="38"/>
        <end position="62"/>
    </location>
</feature>
<proteinExistence type="inferred from homology"/>
<dbReference type="PANTHER" id="PTHR43744:SF8">
    <property type="entry name" value="SN-GLYCEROL-3-PHOSPHATE TRANSPORT SYSTEM PERMEASE PROTEIN UGPE"/>
    <property type="match status" value="1"/>
</dbReference>
<reference evidence="11" key="1">
    <citation type="submission" date="2017-02" db="EMBL/GenBank/DDBJ databases">
        <authorList>
            <person name="Dridi B."/>
        </authorList>
    </citation>
    <scope>NUCLEOTIDE SEQUENCE [LARGE SCALE GENOMIC DNA]</scope>
    <source>
        <strain evidence="11">EB411</strain>
    </source>
</reference>
<keyword evidence="5 7" id="KW-1133">Transmembrane helix</keyword>
<feature type="transmembrane region" description="Helical" evidence="7">
    <location>
        <begin position="106"/>
        <end position="129"/>
    </location>
</feature>
<dbReference type="InterPro" id="IPR000515">
    <property type="entry name" value="MetI-like"/>
</dbReference>
<feature type="transmembrane region" description="Helical" evidence="7">
    <location>
        <begin position="218"/>
        <end position="239"/>
    </location>
</feature>
<dbReference type="PANTHER" id="PTHR43744">
    <property type="entry name" value="ABC TRANSPORTER PERMEASE PROTEIN MG189-RELATED-RELATED"/>
    <property type="match status" value="1"/>
</dbReference>
<evidence type="ECO:0000256" key="5">
    <source>
        <dbReference type="ARBA" id="ARBA00022989"/>
    </source>
</evidence>
<evidence type="ECO:0000256" key="1">
    <source>
        <dbReference type="ARBA" id="ARBA00004651"/>
    </source>
</evidence>
<dbReference type="AlphaFoldDB" id="A0A1R4KAD0"/>
<keyword evidence="3" id="KW-1003">Cell membrane</keyword>
<dbReference type="Pfam" id="PF00528">
    <property type="entry name" value="BPD_transp_1"/>
    <property type="match status" value="1"/>
</dbReference>
<keyword evidence="11" id="KW-1185">Reference proteome</keyword>
<dbReference type="RefSeq" id="WP_087138479.1">
    <property type="nucleotide sequence ID" value="NZ_FUKR01000072.1"/>
</dbReference>
<keyword evidence="4 7" id="KW-0812">Transmembrane</keyword>
<name>A0A1R4KAD0_9MICO</name>
<dbReference type="InterPro" id="IPR035906">
    <property type="entry name" value="MetI-like_sf"/>
</dbReference>
<organism evidence="10 11">
    <name type="scientific">Mycetocola reblochoni REB411</name>
    <dbReference type="NCBI Taxonomy" id="1255698"/>
    <lineage>
        <taxon>Bacteria</taxon>
        <taxon>Bacillati</taxon>
        <taxon>Actinomycetota</taxon>
        <taxon>Actinomycetes</taxon>
        <taxon>Micrococcales</taxon>
        <taxon>Microbacteriaceae</taxon>
        <taxon>Mycetocola</taxon>
    </lineage>
</organism>
<feature type="domain" description="ABC transmembrane type-1" evidence="9">
    <location>
        <begin position="102"/>
        <end position="293"/>
    </location>
</feature>
<dbReference type="EMBL" id="FUKR01000072">
    <property type="protein sequence ID" value="SJN41092.1"/>
    <property type="molecule type" value="Genomic_DNA"/>
</dbReference>
<feature type="transmembrane region" description="Helical" evidence="7">
    <location>
        <begin position="136"/>
        <end position="159"/>
    </location>
</feature>
<dbReference type="GO" id="GO:0055085">
    <property type="term" value="P:transmembrane transport"/>
    <property type="evidence" value="ECO:0007669"/>
    <property type="project" value="InterPro"/>
</dbReference>
<accession>A0A1R4KAD0</accession>
<protein>
    <submittedName>
        <fullName evidence="10">Multiple sugar ABC transporter, membrane-spanning permease protein MsmG</fullName>
    </submittedName>
</protein>
<comment type="subcellular location">
    <subcellularLocation>
        <location evidence="1 7">Cell membrane</location>
        <topology evidence="1 7">Multi-pass membrane protein</topology>
    </subcellularLocation>
</comment>
<dbReference type="OrthoDB" id="3521657at2"/>
<sequence>MTVIKPGRAPESALLPPATGAPVPRPKKRRGSRSRRGVSGWVVLVVMAVCALLMLFPFWLALINAFKPAEEYLQTGPTSLPTTLDFSALVAFWQSVDFNQKLVNSVVISGSVALIAAAISLVSAFAIGIGRVKGRVWILAIFMLAFTIPQEALVYPLFILTRELGLYDTQLGVIIILSVLQSAFGTYMLASILGAFPPEVLEAARIDGASRFQILTRIVFPLTRPTLAVLITFFFIWTWNDFFLPLVLLPSADNQTVSVALGALSGQYTSDPTSLAAASLAGILPALIFFLLFQRTLMRGVNLGAVK</sequence>
<evidence type="ECO:0000256" key="7">
    <source>
        <dbReference type="RuleBase" id="RU363032"/>
    </source>
</evidence>
<dbReference type="SUPFAM" id="SSF161098">
    <property type="entry name" value="MetI-like"/>
    <property type="match status" value="1"/>
</dbReference>
<keyword evidence="6 7" id="KW-0472">Membrane</keyword>
<dbReference type="GO" id="GO:0005886">
    <property type="term" value="C:plasma membrane"/>
    <property type="evidence" value="ECO:0007669"/>
    <property type="project" value="UniProtKB-SubCell"/>
</dbReference>
<comment type="similarity">
    <text evidence="7">Belongs to the binding-protein-dependent transport system permease family.</text>
</comment>
<gene>
    <name evidence="10" type="ORF">FM119_12410</name>
</gene>
<evidence type="ECO:0000313" key="10">
    <source>
        <dbReference type="EMBL" id="SJN41092.1"/>
    </source>
</evidence>
<keyword evidence="2 7" id="KW-0813">Transport</keyword>
<evidence type="ECO:0000256" key="8">
    <source>
        <dbReference type="SAM" id="MobiDB-lite"/>
    </source>
</evidence>
<feature type="transmembrane region" description="Helical" evidence="7">
    <location>
        <begin position="171"/>
        <end position="197"/>
    </location>
</feature>
<evidence type="ECO:0000256" key="6">
    <source>
        <dbReference type="ARBA" id="ARBA00023136"/>
    </source>
</evidence>
<evidence type="ECO:0000313" key="11">
    <source>
        <dbReference type="Proteomes" id="UP000196778"/>
    </source>
</evidence>
<feature type="transmembrane region" description="Helical" evidence="7">
    <location>
        <begin position="274"/>
        <end position="293"/>
    </location>
</feature>
<evidence type="ECO:0000256" key="2">
    <source>
        <dbReference type="ARBA" id="ARBA00022448"/>
    </source>
</evidence>
<dbReference type="Proteomes" id="UP000196778">
    <property type="component" value="Unassembled WGS sequence"/>
</dbReference>
<dbReference type="CDD" id="cd06261">
    <property type="entry name" value="TM_PBP2"/>
    <property type="match status" value="1"/>
</dbReference>
<evidence type="ECO:0000256" key="3">
    <source>
        <dbReference type="ARBA" id="ARBA00022475"/>
    </source>
</evidence>
<dbReference type="Gene3D" id="1.10.3720.10">
    <property type="entry name" value="MetI-like"/>
    <property type="match status" value="1"/>
</dbReference>
<dbReference type="PROSITE" id="PS50928">
    <property type="entry name" value="ABC_TM1"/>
    <property type="match status" value="1"/>
</dbReference>
<feature type="region of interest" description="Disordered" evidence="8">
    <location>
        <begin position="1"/>
        <end position="33"/>
    </location>
</feature>
<evidence type="ECO:0000256" key="4">
    <source>
        <dbReference type="ARBA" id="ARBA00022692"/>
    </source>
</evidence>